<evidence type="ECO:0000313" key="2">
    <source>
        <dbReference type="EMBL" id="CAF4540107.1"/>
    </source>
</evidence>
<organism evidence="1 3">
    <name type="scientific">Rotaria magnacalcarata</name>
    <dbReference type="NCBI Taxonomy" id="392030"/>
    <lineage>
        <taxon>Eukaryota</taxon>
        <taxon>Metazoa</taxon>
        <taxon>Spiralia</taxon>
        <taxon>Gnathifera</taxon>
        <taxon>Rotifera</taxon>
        <taxon>Eurotatoria</taxon>
        <taxon>Bdelloidea</taxon>
        <taxon>Philodinida</taxon>
        <taxon>Philodinidae</taxon>
        <taxon>Rotaria</taxon>
    </lineage>
</organism>
<proteinExistence type="predicted"/>
<sequence length="33" mass="3355">MGSSSGKGALGLGTDEKLWLLLPNGILALLLDT</sequence>
<dbReference type="Proteomes" id="UP000663866">
    <property type="component" value="Unassembled WGS sequence"/>
</dbReference>
<gene>
    <name evidence="2" type="ORF">OVN521_LOCUS42726</name>
    <name evidence="1" type="ORF">WKI299_LOCUS4089</name>
</gene>
<accession>A0A816MGN6</accession>
<comment type="caution">
    <text evidence="1">The sequence shown here is derived from an EMBL/GenBank/DDBJ whole genome shotgun (WGS) entry which is preliminary data.</text>
</comment>
<evidence type="ECO:0000313" key="1">
    <source>
        <dbReference type="EMBL" id="CAF1987210.1"/>
    </source>
</evidence>
<dbReference type="EMBL" id="CAJOBG010059267">
    <property type="protein sequence ID" value="CAF4540107.1"/>
    <property type="molecule type" value="Genomic_DNA"/>
</dbReference>
<protein>
    <submittedName>
        <fullName evidence="1">Uncharacterized protein</fullName>
    </submittedName>
</protein>
<dbReference type="AlphaFoldDB" id="A0A816MGN6"/>
<evidence type="ECO:0000313" key="3">
    <source>
        <dbReference type="Proteomes" id="UP000663856"/>
    </source>
</evidence>
<dbReference type="Proteomes" id="UP000663856">
    <property type="component" value="Unassembled WGS sequence"/>
</dbReference>
<evidence type="ECO:0000313" key="4">
    <source>
        <dbReference type="Proteomes" id="UP000663866"/>
    </source>
</evidence>
<feature type="non-terminal residue" evidence="1">
    <location>
        <position position="1"/>
    </location>
</feature>
<reference evidence="1" key="1">
    <citation type="submission" date="2021-02" db="EMBL/GenBank/DDBJ databases">
        <authorList>
            <person name="Nowell W R."/>
        </authorList>
    </citation>
    <scope>NUCLEOTIDE SEQUENCE</scope>
</reference>
<dbReference type="EMBL" id="CAJNRF010000899">
    <property type="protein sequence ID" value="CAF1987210.1"/>
    <property type="molecule type" value="Genomic_DNA"/>
</dbReference>
<keyword evidence="4" id="KW-1185">Reference proteome</keyword>
<name>A0A816MGN6_9BILA</name>